<gene>
    <name evidence="4" type="ORF">SAMN06265218_11754</name>
</gene>
<feature type="domain" description="Glycosyl transferase family 1" evidence="2">
    <location>
        <begin position="168"/>
        <end position="327"/>
    </location>
</feature>
<evidence type="ECO:0000313" key="4">
    <source>
        <dbReference type="EMBL" id="SMO85086.1"/>
    </source>
</evidence>
<name>A0A521EMD6_9BACT</name>
<dbReference type="Pfam" id="PF00534">
    <property type="entry name" value="Glycos_transf_1"/>
    <property type="match status" value="1"/>
</dbReference>
<keyword evidence="5" id="KW-1185">Reference proteome</keyword>
<dbReference type="PANTHER" id="PTHR46401">
    <property type="entry name" value="GLYCOSYLTRANSFERASE WBBK-RELATED"/>
    <property type="match status" value="1"/>
</dbReference>
<evidence type="ECO:0000259" key="3">
    <source>
        <dbReference type="Pfam" id="PF13439"/>
    </source>
</evidence>
<accession>A0A521EMD6</accession>
<keyword evidence="1 4" id="KW-0808">Transferase</keyword>
<organism evidence="4 5">
    <name type="scientific">Fodinibius sediminis</name>
    <dbReference type="NCBI Taxonomy" id="1214077"/>
    <lineage>
        <taxon>Bacteria</taxon>
        <taxon>Pseudomonadati</taxon>
        <taxon>Balneolota</taxon>
        <taxon>Balneolia</taxon>
        <taxon>Balneolales</taxon>
        <taxon>Balneolaceae</taxon>
        <taxon>Fodinibius</taxon>
    </lineage>
</organism>
<feature type="domain" description="Glycosyltransferase subfamily 4-like N-terminal" evidence="3">
    <location>
        <begin position="17"/>
        <end position="155"/>
    </location>
</feature>
<dbReference type="GO" id="GO:0016757">
    <property type="term" value="F:glycosyltransferase activity"/>
    <property type="evidence" value="ECO:0007669"/>
    <property type="project" value="InterPro"/>
</dbReference>
<dbReference type="Gene3D" id="3.40.50.2000">
    <property type="entry name" value="Glycogen Phosphorylase B"/>
    <property type="match status" value="2"/>
</dbReference>
<dbReference type="InterPro" id="IPR028098">
    <property type="entry name" value="Glyco_trans_4-like_N"/>
</dbReference>
<dbReference type="SUPFAM" id="SSF53756">
    <property type="entry name" value="UDP-Glycosyltransferase/glycogen phosphorylase"/>
    <property type="match status" value="1"/>
</dbReference>
<evidence type="ECO:0000313" key="5">
    <source>
        <dbReference type="Proteomes" id="UP000317593"/>
    </source>
</evidence>
<evidence type="ECO:0000259" key="2">
    <source>
        <dbReference type="Pfam" id="PF00534"/>
    </source>
</evidence>
<dbReference type="EMBL" id="FXTH01000017">
    <property type="protein sequence ID" value="SMO85086.1"/>
    <property type="molecule type" value="Genomic_DNA"/>
</dbReference>
<proteinExistence type="predicted"/>
<protein>
    <submittedName>
        <fullName evidence="4">Glycosyltransferase Family 4</fullName>
    </submittedName>
</protein>
<dbReference type="RefSeq" id="WP_142715626.1">
    <property type="nucleotide sequence ID" value="NZ_FXTH01000017.1"/>
</dbReference>
<dbReference type="InterPro" id="IPR001296">
    <property type="entry name" value="Glyco_trans_1"/>
</dbReference>
<reference evidence="4 5" key="1">
    <citation type="submission" date="2017-05" db="EMBL/GenBank/DDBJ databases">
        <authorList>
            <person name="Varghese N."/>
            <person name="Submissions S."/>
        </authorList>
    </citation>
    <scope>NUCLEOTIDE SEQUENCE [LARGE SCALE GENOMIC DNA]</scope>
    <source>
        <strain evidence="4 5">DSM 21194</strain>
    </source>
</reference>
<dbReference type="Pfam" id="PF13439">
    <property type="entry name" value="Glyco_transf_4"/>
    <property type="match status" value="1"/>
</dbReference>
<dbReference type="GO" id="GO:0009103">
    <property type="term" value="P:lipopolysaccharide biosynthetic process"/>
    <property type="evidence" value="ECO:0007669"/>
    <property type="project" value="TreeGrafter"/>
</dbReference>
<dbReference type="PANTHER" id="PTHR46401:SF2">
    <property type="entry name" value="GLYCOSYLTRANSFERASE WBBK-RELATED"/>
    <property type="match status" value="1"/>
</dbReference>
<dbReference type="CDD" id="cd03809">
    <property type="entry name" value="GT4_MtfB-like"/>
    <property type="match status" value="1"/>
</dbReference>
<dbReference type="AlphaFoldDB" id="A0A521EMD6"/>
<dbReference type="OrthoDB" id="9801609at2"/>
<dbReference type="Proteomes" id="UP000317593">
    <property type="component" value="Unassembled WGS sequence"/>
</dbReference>
<evidence type="ECO:0000256" key="1">
    <source>
        <dbReference type="ARBA" id="ARBA00022679"/>
    </source>
</evidence>
<sequence length="349" mass="39420">MGELLINGHFLNQKLTGVQRYAREVLRGFDRAGYAYRVLEPEDYWSSNKISRNLWQQLVLPREMGDRDVLWSPANSGPIGARNHYITLHDIAVFPHPEWFSSSYATWKRILIPRIARRARGILTVSEFSKSIICAHLDVAPHSVKVVYNGVDTDRFTPAPESAIQRVRNKYNLHSNYLLTLGSLDPRKNFGRTIQAWKRCKDQEGLENFVLAVAGGSNANFSRLDLDFTDDETRLLGYVAEEDLPALYSGAYAFLLPSLFEGFGLPVIESMACGTPVITSNTTALDEVSGDAALKVNPSDTQAIREGIMTLVNSPNLRIRLTELGRERARHFTWDKAAHSIYQYLWEAD</sequence>